<keyword evidence="4" id="KW-0812">Transmembrane</keyword>
<dbReference type="GO" id="GO:0004378">
    <property type="term" value="F:GDP-Man:Man(1)GlcNAc(2)-PP-Dol alpha-1,3-mannosyltransferase activity"/>
    <property type="evidence" value="ECO:0007669"/>
    <property type="project" value="UniProtKB-UniRule"/>
</dbReference>
<accession>A0AAD5D7P1</accession>
<evidence type="ECO:0000256" key="2">
    <source>
        <dbReference type="ARBA" id="ARBA00022676"/>
    </source>
</evidence>
<dbReference type="Gene3D" id="3.40.50.2000">
    <property type="entry name" value="Glycogen Phosphorylase B"/>
    <property type="match status" value="2"/>
</dbReference>
<feature type="non-terminal residue" evidence="13">
    <location>
        <position position="1"/>
    </location>
</feature>
<keyword evidence="6" id="KW-1133">Transmembrane helix</keyword>
<keyword evidence="5" id="KW-0256">Endoplasmic reticulum</keyword>
<evidence type="ECO:0000259" key="12">
    <source>
        <dbReference type="Pfam" id="PF13439"/>
    </source>
</evidence>
<dbReference type="AlphaFoldDB" id="A0AAD5D7P1"/>
<comment type="catalytic activity">
    <reaction evidence="8 10">
        <text>a beta-D-Man-(1-&gt;4)-beta-D-GlcNAc-(1-&gt;4)-alpha-D-GlcNAc-diphospho-di-trans,poly-cis-dolichol + GDP-alpha-D-mannose = an alpha-D-Man-(1-&gt;3)-beta-D-Man-(1-&gt;4)-beta-D-GlcNAc-(1-&gt;4)-alpha-D-GlcNAc-diphospho-di-trans,poly-cis-dolichol + GDP + H(+)</text>
        <dbReference type="Rhea" id="RHEA:29515"/>
        <dbReference type="Rhea" id="RHEA-COMP:19511"/>
        <dbReference type="Rhea" id="RHEA-COMP:19513"/>
        <dbReference type="ChEBI" id="CHEBI:15378"/>
        <dbReference type="ChEBI" id="CHEBI:57527"/>
        <dbReference type="ChEBI" id="CHEBI:58189"/>
        <dbReference type="ChEBI" id="CHEBI:58472"/>
        <dbReference type="ChEBI" id="CHEBI:132510"/>
        <dbReference type="EC" id="2.4.1.132"/>
    </reaction>
    <physiologicalReaction direction="left-to-right" evidence="8 10">
        <dbReference type="Rhea" id="RHEA:29516"/>
    </physiologicalReaction>
</comment>
<sequence>LILYVTKKEVTEAAAMEKKNGSKMNISIIHPDLGIGGAERLIVDAAVELASHGHNVHIFTSHHDKNRCFEETLAGSFAVTVYGSFLPRHIFYRFHAVCAYIRCIFVALCVLFKWPSFDVVLADQVSVVIPILKLKKSSKVVFYCHFPDLLLAKHTTLARRIYRAPINYLEQLTTGMADLILVNSKFTASTFAATFKRLDSRGIKPAVLYPAVNVDQFTQPNCYKLNFLSINRFEKKKNIDLAISAFAMLGSPDRLRENVDYLEQLKVLAEIKGVSKQVKFITSCPTAERNALLSECLCVIYTPKDEHFGIVPLEAMAAHKPVIACNSGGPVESVKDGETGFLCDPSPQSFSLAMAKFLNDPSLAENMGSKARAHVATSFSTKTFGNKLNEYIMDVVEQHKRSKSD</sequence>
<reference evidence="13" key="1">
    <citation type="submission" date="2022-06" db="EMBL/GenBank/DDBJ databases">
        <title>Uncovering the hologenomic basis of an extraordinary plant invasion.</title>
        <authorList>
            <person name="Bieker V.C."/>
            <person name="Martin M.D."/>
            <person name="Gilbert T."/>
            <person name="Hodgins K."/>
            <person name="Battlay P."/>
            <person name="Petersen B."/>
            <person name="Wilson J."/>
        </authorList>
    </citation>
    <scope>NUCLEOTIDE SEQUENCE</scope>
    <source>
        <strain evidence="13">AA19_3_7</strain>
        <tissue evidence="13">Leaf</tissue>
    </source>
</reference>
<evidence type="ECO:0000313" key="14">
    <source>
        <dbReference type="Proteomes" id="UP001206925"/>
    </source>
</evidence>
<dbReference type="FunFam" id="3.40.50.2000:FF:000132">
    <property type="entry name" value="alpha-1,3/1,6-mannosyltransferase ALG2"/>
    <property type="match status" value="1"/>
</dbReference>
<proteinExistence type="inferred from homology"/>
<keyword evidence="14" id="KW-1185">Reference proteome</keyword>
<feature type="domain" description="Glycosyltransferase subfamily 4-like N-terminal" evidence="12">
    <location>
        <begin position="35"/>
        <end position="215"/>
    </location>
</feature>
<evidence type="ECO:0000256" key="6">
    <source>
        <dbReference type="ARBA" id="ARBA00022989"/>
    </source>
</evidence>
<keyword evidence="7" id="KW-0472">Membrane</keyword>
<dbReference type="EC" id="2.4.1.132" evidence="10"/>
<dbReference type="PANTHER" id="PTHR45918:SF1">
    <property type="entry name" value="ALPHA-1,3_1,6-MANNOSYLTRANSFERASE ALG2"/>
    <property type="match status" value="1"/>
</dbReference>
<gene>
    <name evidence="13" type="ORF">M8C21_006351</name>
</gene>
<comment type="similarity">
    <text evidence="10">Belongs to the glycosyltransferase group 1 family.</text>
</comment>
<keyword evidence="2 10" id="KW-0328">Glycosyltransferase</keyword>
<dbReference type="GO" id="GO:0005789">
    <property type="term" value="C:endoplasmic reticulum membrane"/>
    <property type="evidence" value="ECO:0007669"/>
    <property type="project" value="UniProtKB-SubCell"/>
</dbReference>
<name>A0AAD5D7P1_AMBAR</name>
<dbReference type="Pfam" id="PF13439">
    <property type="entry name" value="Glyco_transf_4"/>
    <property type="match status" value="1"/>
</dbReference>
<organism evidence="13 14">
    <name type="scientific">Ambrosia artemisiifolia</name>
    <name type="common">Common ragweed</name>
    <dbReference type="NCBI Taxonomy" id="4212"/>
    <lineage>
        <taxon>Eukaryota</taxon>
        <taxon>Viridiplantae</taxon>
        <taxon>Streptophyta</taxon>
        <taxon>Embryophyta</taxon>
        <taxon>Tracheophyta</taxon>
        <taxon>Spermatophyta</taxon>
        <taxon>Magnoliopsida</taxon>
        <taxon>eudicotyledons</taxon>
        <taxon>Gunneridae</taxon>
        <taxon>Pentapetalae</taxon>
        <taxon>asterids</taxon>
        <taxon>campanulids</taxon>
        <taxon>Asterales</taxon>
        <taxon>Asteraceae</taxon>
        <taxon>Asteroideae</taxon>
        <taxon>Heliantheae alliance</taxon>
        <taxon>Heliantheae</taxon>
        <taxon>Ambrosia</taxon>
    </lineage>
</organism>
<dbReference type="InterPro" id="IPR001296">
    <property type="entry name" value="Glyco_trans_1"/>
</dbReference>
<evidence type="ECO:0000256" key="3">
    <source>
        <dbReference type="ARBA" id="ARBA00022679"/>
    </source>
</evidence>
<dbReference type="InterPro" id="IPR028098">
    <property type="entry name" value="Glyco_trans_4-like_N"/>
</dbReference>
<dbReference type="PANTHER" id="PTHR45918">
    <property type="entry name" value="ALPHA-1,3/1,6-MANNOSYLTRANSFERASE ALG2"/>
    <property type="match status" value="1"/>
</dbReference>
<dbReference type="EC" id="2.4.1.257" evidence="10"/>
<evidence type="ECO:0000256" key="9">
    <source>
        <dbReference type="ARBA" id="ARBA00045104"/>
    </source>
</evidence>
<dbReference type="GO" id="GO:0102704">
    <property type="term" value="F:GDP-Man:Man(2)GlcNAc(2)-PP-Dol alpha-1,6-mannosyltransferase activity"/>
    <property type="evidence" value="ECO:0007669"/>
    <property type="project" value="UniProtKB-UniRule"/>
</dbReference>
<evidence type="ECO:0000259" key="11">
    <source>
        <dbReference type="Pfam" id="PF00534"/>
    </source>
</evidence>
<evidence type="ECO:0000256" key="4">
    <source>
        <dbReference type="ARBA" id="ARBA00022692"/>
    </source>
</evidence>
<comment type="pathway">
    <text evidence="1 10">Protein modification; protein glycosylation.</text>
</comment>
<dbReference type="CDD" id="cd03805">
    <property type="entry name" value="GT4_ALG2-like"/>
    <property type="match status" value="1"/>
</dbReference>
<comment type="catalytic activity">
    <reaction evidence="9 10">
        <text>an alpha-D-Man-(1-&gt;3)-beta-D-Man-(1-&gt;4)-beta-D-GlcNAc-(1-&gt;4)-alpha-D-GlcNAc-diphospho-di-trans,poly-cis-dolichol + GDP-alpha-D-mannose = an alpha-D-Man-(1-&gt;3)-[alpha-D-Man-(1-&gt;6)]-beta-D-Man-(1-&gt;4)-beta-D-GlcNAc-(1-&gt;4)-alpha-D-GlcNAc-diphospho-di-trans,poly-cis-dolichol + GDP + H(+)</text>
        <dbReference type="Rhea" id="RHEA:29519"/>
        <dbReference type="Rhea" id="RHEA-COMP:19513"/>
        <dbReference type="Rhea" id="RHEA-COMP:19515"/>
        <dbReference type="ChEBI" id="CHEBI:15378"/>
        <dbReference type="ChEBI" id="CHEBI:57527"/>
        <dbReference type="ChEBI" id="CHEBI:58189"/>
        <dbReference type="ChEBI" id="CHEBI:132510"/>
        <dbReference type="ChEBI" id="CHEBI:132511"/>
        <dbReference type="EC" id="2.4.1.257"/>
    </reaction>
    <physiologicalReaction direction="left-to-right" evidence="9 10">
        <dbReference type="Rhea" id="RHEA:29520"/>
    </physiologicalReaction>
</comment>
<dbReference type="Proteomes" id="UP001206925">
    <property type="component" value="Unassembled WGS sequence"/>
</dbReference>
<evidence type="ECO:0000256" key="1">
    <source>
        <dbReference type="ARBA" id="ARBA00004922"/>
    </source>
</evidence>
<comment type="function">
    <text evidence="10">Mannosylates Man(2)GlcNAc(2)-dolichol diphosphate and Man(1)GlcNAc(2)-dolichol diphosphate to form Man(3)GlcNAc(2)-dolichol diphosphate.</text>
</comment>
<comment type="caution">
    <text evidence="13">The sequence shown here is derived from an EMBL/GenBank/DDBJ whole genome shotgun (WGS) entry which is preliminary data.</text>
</comment>
<dbReference type="EMBL" id="JAMZMK010005373">
    <property type="protein sequence ID" value="KAI7753621.1"/>
    <property type="molecule type" value="Genomic_DNA"/>
</dbReference>
<dbReference type="Pfam" id="PF00534">
    <property type="entry name" value="Glycos_transf_1"/>
    <property type="match status" value="1"/>
</dbReference>
<evidence type="ECO:0000256" key="10">
    <source>
        <dbReference type="RuleBase" id="RU367136"/>
    </source>
</evidence>
<dbReference type="InterPro" id="IPR027054">
    <property type="entry name" value="ALG2"/>
</dbReference>
<keyword evidence="3 10" id="KW-0808">Transferase</keyword>
<comment type="subcellular location">
    <subcellularLocation>
        <location evidence="10">Endoplasmic reticulum membrane</location>
        <topology evidence="10">Single-pass membrane protein</topology>
    </subcellularLocation>
</comment>
<dbReference type="SUPFAM" id="SSF53756">
    <property type="entry name" value="UDP-Glycosyltransferase/glycogen phosphorylase"/>
    <property type="match status" value="1"/>
</dbReference>
<evidence type="ECO:0000256" key="5">
    <source>
        <dbReference type="ARBA" id="ARBA00022824"/>
    </source>
</evidence>
<evidence type="ECO:0000256" key="8">
    <source>
        <dbReference type="ARBA" id="ARBA00045103"/>
    </source>
</evidence>
<feature type="domain" description="Glycosyl transferase family 1" evidence="11">
    <location>
        <begin position="227"/>
        <end position="373"/>
    </location>
</feature>
<evidence type="ECO:0000256" key="7">
    <source>
        <dbReference type="ARBA" id="ARBA00023136"/>
    </source>
</evidence>
<protein>
    <recommendedName>
        <fullName evidence="10">Alpha-1,3/1,6-mannosyltransferase ALG2</fullName>
        <ecNumber evidence="10">2.4.1.132</ecNumber>
        <ecNumber evidence="10">2.4.1.257</ecNumber>
    </recommendedName>
    <alternativeName>
        <fullName evidence="10">GDP-Man:Man(1)GlcNAc(2)-PP-Dol alpha-1,3-mannosyltransferase</fullName>
    </alternativeName>
</protein>
<evidence type="ECO:0000313" key="13">
    <source>
        <dbReference type="EMBL" id="KAI7753621.1"/>
    </source>
</evidence>